<dbReference type="InterPro" id="IPR003179">
    <property type="entry name" value="Me_CoM_Rdtase_bsu"/>
</dbReference>
<dbReference type="GO" id="GO:0050524">
    <property type="term" value="F:coenzyme-B sulfoethylthiotransferase activity"/>
    <property type="evidence" value="ECO:0007669"/>
    <property type="project" value="UniProtKB-UniRule"/>
</dbReference>
<evidence type="ECO:0000259" key="10">
    <source>
        <dbReference type="Pfam" id="PF02783"/>
    </source>
</evidence>
<evidence type="ECO:0000313" key="11">
    <source>
        <dbReference type="EMBL" id="MBZ2165860.1"/>
    </source>
</evidence>
<dbReference type="InterPro" id="IPR022680">
    <property type="entry name" value="Me_CoM_Rdtase_bsu_N"/>
</dbReference>
<comment type="cofactor">
    <cofactor evidence="1">
        <name>coenzyme F430</name>
        <dbReference type="ChEBI" id="CHEBI:60540"/>
    </cofactor>
</comment>
<keyword evidence="5 8" id="KW-0808">Transferase</keyword>
<comment type="catalytic activity">
    <reaction evidence="7">
        <text>coenzyme B + methyl-coenzyme M = methane + coenzyme M-coenzyme B heterodisulfide</text>
        <dbReference type="Rhea" id="RHEA:12532"/>
        <dbReference type="ChEBI" id="CHEBI:16183"/>
        <dbReference type="ChEBI" id="CHEBI:58286"/>
        <dbReference type="ChEBI" id="CHEBI:58411"/>
        <dbReference type="ChEBI" id="CHEBI:58596"/>
        <dbReference type="EC" id="2.8.4.1"/>
    </reaction>
    <physiologicalReaction direction="left-to-right" evidence="7">
        <dbReference type="Rhea" id="RHEA:12533"/>
    </physiologicalReaction>
</comment>
<dbReference type="NCBIfam" id="TIGR03257">
    <property type="entry name" value="met_CoM_red_bet"/>
    <property type="match status" value="1"/>
</dbReference>
<feature type="domain" description="Methyl-coenzyme M reductase beta subunit N-terminal" evidence="10">
    <location>
        <begin position="6"/>
        <end position="187"/>
    </location>
</feature>
<keyword evidence="12" id="KW-1185">Reference proteome</keyword>
<dbReference type="Pfam" id="PF02783">
    <property type="entry name" value="MCR_beta_N"/>
    <property type="match status" value="1"/>
</dbReference>
<dbReference type="AlphaFoldDB" id="A0A8T5UXG1"/>
<evidence type="ECO:0000256" key="6">
    <source>
        <dbReference type="ARBA" id="ARBA00022994"/>
    </source>
</evidence>
<dbReference type="Gene3D" id="3.30.70.470">
    <property type="match status" value="1"/>
</dbReference>
<comment type="similarity">
    <text evidence="3">Belongs to the methyl-coenzyme M reductase beta subunit family.</text>
</comment>
<reference evidence="12" key="1">
    <citation type="journal article" date="2022" name="Microbiol. Resour. Announc.">
        <title>Draft Genome Sequence of a Methanogenic Archaeon from West Spitsbergen Permafrost.</title>
        <authorList>
            <person name="Trubitsyn V."/>
            <person name="Rivkina E."/>
            <person name="Shcherbakova V."/>
        </authorList>
    </citation>
    <scope>NUCLEOTIDE SEQUENCE [LARGE SCALE GENOMIC DNA]</scope>
    <source>
        <strain evidence="12">VT</strain>
    </source>
</reference>
<dbReference type="InterPro" id="IPR009024">
    <property type="entry name" value="Me_CoM_Rdtase_Fd-like_fold"/>
</dbReference>
<proteinExistence type="inferred from homology"/>
<dbReference type="RefSeq" id="WP_223791438.1">
    <property type="nucleotide sequence ID" value="NZ_JAIOUQ010000007.1"/>
</dbReference>
<sequence length="443" mass="47519">MPTYEDRIDLYGVNGKLLEENVPLEAVSPMMNPTIEKIVHEVKRSVAVNLSGIENSLEKAAFGGKSNFVPGRELKIALTENADVLSEKIRKMIQVSDDDDFNIKLINGGDQMLVQMPSQRMTMAADYTVSTLVTGGAVIQAIIDTFDIDKFDAPAVKTAVLGRYPQSVDFMGANVTALLGPPVMLEGLGYGLRNIMANHVVAITKKNTLNAVALSSILEHTAMFETGDALGAFERYHLLGMAYQGLNANNLVFDLVKENGKGTVGTVVASLVERALDDGVIKVEKTMPSGYKIYEPNDWALWNAYAASGLISSVIVNIGASRAAQGIASTILYYNDILEFETSLPGVDYGRVEGTGVGMSFFSHSIYGGGGPGTFHGNHVVTRHSKGFAVPCAAAAMCLDAGTQMFSTEATSGLVGTVYGDIEYFKEPIKYVADGAREIKDNI</sequence>
<protein>
    <recommendedName>
        <fullName evidence="8">Methyl-coenzyme M reductase subunit beta</fullName>
        <ecNumber evidence="8">2.8.4.1</ecNumber>
    </recommendedName>
    <alternativeName>
        <fullName evidence="8">Coenzyme-B sulfoethylthiotransferase beta</fullName>
    </alternativeName>
</protein>
<dbReference type="Pfam" id="PF02241">
    <property type="entry name" value="MCR_beta"/>
    <property type="match status" value="1"/>
</dbReference>
<dbReference type="Proteomes" id="UP000825933">
    <property type="component" value="Unassembled WGS sequence"/>
</dbReference>
<dbReference type="EC" id="2.8.4.1" evidence="8"/>
<name>A0A8T5UXG1_9EURY</name>
<evidence type="ECO:0000313" key="12">
    <source>
        <dbReference type="Proteomes" id="UP000825933"/>
    </source>
</evidence>
<accession>A0A8T5UXG1</accession>
<dbReference type="InterPro" id="IPR022679">
    <property type="entry name" value="Me_CoM_Rdtase_bsu_C"/>
</dbReference>
<dbReference type="Gene3D" id="1.20.840.10">
    <property type="entry name" value="Methyl-coenzyme M reductase, alpha/beta subunit, C-terminal"/>
    <property type="match status" value="1"/>
</dbReference>
<dbReference type="InterPro" id="IPR008924">
    <property type="entry name" value="Me_CoM_Rdtase_asu/bsu_C"/>
</dbReference>
<comment type="subunit">
    <text evidence="8">Hexamer of two alpha, two beta, and two gamma chains.</text>
</comment>
<comment type="subunit">
    <text evidence="4">MCR is a hexamer of two alpha, two beta, and two gamma chains, forming a dimer of heterotrimers.</text>
</comment>
<evidence type="ECO:0000259" key="9">
    <source>
        <dbReference type="Pfam" id="PF02241"/>
    </source>
</evidence>
<dbReference type="GO" id="GO:0015948">
    <property type="term" value="P:methanogenesis"/>
    <property type="evidence" value="ECO:0007669"/>
    <property type="project" value="UniProtKB-UniRule"/>
</dbReference>
<evidence type="ECO:0000256" key="7">
    <source>
        <dbReference type="ARBA" id="ARBA00047772"/>
    </source>
</evidence>
<organism evidence="11 12">
    <name type="scientific">Methanobacterium spitsbergense</name>
    <dbReference type="NCBI Taxonomy" id="2874285"/>
    <lineage>
        <taxon>Archaea</taxon>
        <taxon>Methanobacteriati</taxon>
        <taxon>Methanobacteriota</taxon>
        <taxon>Methanomada group</taxon>
        <taxon>Methanobacteria</taxon>
        <taxon>Methanobacteriales</taxon>
        <taxon>Methanobacteriaceae</taxon>
        <taxon>Methanobacterium</taxon>
    </lineage>
</organism>
<dbReference type="EMBL" id="JAIOUQ010000007">
    <property type="protein sequence ID" value="MBZ2165860.1"/>
    <property type="molecule type" value="Genomic_DNA"/>
</dbReference>
<comment type="caution">
    <text evidence="11">The sequence shown here is derived from an EMBL/GenBank/DDBJ whole genome shotgun (WGS) entry which is preliminary data.</text>
</comment>
<dbReference type="PIRSF" id="PIRSF000263">
    <property type="entry name" value="Meth_CoM_rd_beta"/>
    <property type="match status" value="1"/>
</dbReference>
<evidence type="ECO:0000256" key="4">
    <source>
        <dbReference type="ARBA" id="ARBA00011155"/>
    </source>
</evidence>
<evidence type="ECO:0000256" key="2">
    <source>
        <dbReference type="ARBA" id="ARBA00005149"/>
    </source>
</evidence>
<dbReference type="SUPFAM" id="SSF48081">
    <property type="entry name" value="Methyl-coenzyme M reductase alpha and beta chain C-terminal domain"/>
    <property type="match status" value="1"/>
</dbReference>
<dbReference type="InterPro" id="IPR015823">
    <property type="entry name" value="Me_CoM_Rdtase_asu_N_sub2"/>
</dbReference>
<evidence type="ECO:0000256" key="1">
    <source>
        <dbReference type="ARBA" id="ARBA00001952"/>
    </source>
</evidence>
<keyword evidence="6 8" id="KW-0484">Methanogenesis</keyword>
<evidence type="ECO:0000256" key="3">
    <source>
        <dbReference type="ARBA" id="ARBA00010675"/>
    </source>
</evidence>
<evidence type="ECO:0000256" key="5">
    <source>
        <dbReference type="ARBA" id="ARBA00022679"/>
    </source>
</evidence>
<feature type="domain" description="Methyl-coenzyme M reductase beta subunit C-terminal" evidence="9">
    <location>
        <begin position="189"/>
        <end position="436"/>
    </location>
</feature>
<evidence type="ECO:0000256" key="8">
    <source>
        <dbReference type="PIRNR" id="PIRNR000263"/>
    </source>
</evidence>
<comment type="pathway">
    <text evidence="2 8">One-carbon metabolism; methyl-coenzyme M reduction; methane from methyl-coenzyme M: step 1/1.</text>
</comment>
<gene>
    <name evidence="11" type="primary">mcrB</name>
    <name evidence="11" type="ORF">K8N75_07395</name>
</gene>
<dbReference type="SUPFAM" id="SSF55088">
    <property type="entry name" value="Methyl-coenzyme M reductase subunits"/>
    <property type="match status" value="1"/>
</dbReference>